<reference evidence="2 3" key="1">
    <citation type="submission" date="2024-09" db="EMBL/GenBank/DDBJ databases">
        <authorList>
            <person name="Sun Q."/>
            <person name="Mori K."/>
        </authorList>
    </citation>
    <scope>NUCLEOTIDE SEQUENCE [LARGE SCALE GENOMIC DNA]</scope>
    <source>
        <strain evidence="2 3">JCM 4362</strain>
    </source>
</reference>
<sequence>MTTTPMNANTDTDTATDTDTGSTTVTGHFTYASWDETCATDAGTSPRISHASVVNTFTGGIEAVDTRCEYICTYVTETTGCFNGMEFFSGRLGGREGRFVVEERGHFGADGTVHCAFEVVPGSGTDALAGLTGKGRFVAPHGEKSVPYTFTYTLPDLPDLPA</sequence>
<proteinExistence type="predicted"/>
<dbReference type="InterPro" id="IPR023159">
    <property type="entry name" value="SO1590-like_sf"/>
</dbReference>
<evidence type="ECO:0000313" key="3">
    <source>
        <dbReference type="Proteomes" id="UP001589718"/>
    </source>
</evidence>
<organism evidence="2 3">
    <name type="scientific">Streptomyces cremeus</name>
    <dbReference type="NCBI Taxonomy" id="66881"/>
    <lineage>
        <taxon>Bacteria</taxon>
        <taxon>Bacillati</taxon>
        <taxon>Actinomycetota</taxon>
        <taxon>Actinomycetes</taxon>
        <taxon>Kitasatosporales</taxon>
        <taxon>Streptomycetaceae</taxon>
        <taxon>Streptomyces</taxon>
    </lineage>
</organism>
<dbReference type="RefSeq" id="WP_345219368.1">
    <property type="nucleotide sequence ID" value="NZ_BAAAXE010000002.1"/>
</dbReference>
<feature type="region of interest" description="Disordered" evidence="1">
    <location>
        <begin position="1"/>
        <end position="22"/>
    </location>
</feature>
<keyword evidence="3" id="KW-1185">Reference proteome</keyword>
<dbReference type="Pfam" id="PF11528">
    <property type="entry name" value="DUF3224"/>
    <property type="match status" value="1"/>
</dbReference>
<accession>A0ABV5P609</accession>
<dbReference type="Gene3D" id="2.40.350.10">
    <property type="entry name" value="SO1590-like"/>
    <property type="match status" value="1"/>
</dbReference>
<name>A0ABV5P609_STRCM</name>
<evidence type="ECO:0000313" key="2">
    <source>
        <dbReference type="EMBL" id="MFB9518637.1"/>
    </source>
</evidence>
<dbReference type="EMBL" id="JBHMCR010000001">
    <property type="protein sequence ID" value="MFB9518637.1"/>
    <property type="molecule type" value="Genomic_DNA"/>
</dbReference>
<dbReference type="SUPFAM" id="SSF159238">
    <property type="entry name" value="SO1590-like"/>
    <property type="match status" value="1"/>
</dbReference>
<evidence type="ECO:0000256" key="1">
    <source>
        <dbReference type="SAM" id="MobiDB-lite"/>
    </source>
</evidence>
<gene>
    <name evidence="2" type="ORF">ACFFTU_01545</name>
</gene>
<protein>
    <submittedName>
        <fullName evidence="2">DUF3224 domain-containing protein</fullName>
    </submittedName>
</protein>
<dbReference type="InterPro" id="IPR021607">
    <property type="entry name" value="DUF3224"/>
</dbReference>
<dbReference type="Proteomes" id="UP001589718">
    <property type="component" value="Unassembled WGS sequence"/>
</dbReference>
<comment type="caution">
    <text evidence="2">The sequence shown here is derived from an EMBL/GenBank/DDBJ whole genome shotgun (WGS) entry which is preliminary data.</text>
</comment>